<name>A0A1Y3BAM8_EURMA</name>
<sequence>MFLLLFLLMVTSMATMIHSENINSTATLTQMTDKLISKLKAHMLAMQPPKSRGYDNYGYSYLDGDTRPKFGNRFLNEGSDIFTHNAWDNVMWDEDFRKDIVEKIESNSIVKVPSEKALEFETNAFKYWNDFYAKHENKFFKDRHWILTEFPELTPNETRKNILELGCGVGNTVFPLLEIDNHKSLFIYCCDFSEKAIKLVRDNPSYDSNRCNAFVLDITGDWKSSPLIPKSLDIITMIFVLSAIDPQYHRKVISNMIPYLKPDGIILFRDYGQYDMAQIRFNKGRCIKDRFYVRGDGTRAYFFDENEVDLLFNETKILNRINLHVDRRLQVNRANKKKMYRVWIQGVFRKKDIDDDNKSQ</sequence>
<evidence type="ECO:0000313" key="6">
    <source>
        <dbReference type="EMBL" id="OTF76953.1"/>
    </source>
</evidence>
<reference evidence="6 7" key="1">
    <citation type="submission" date="2017-03" db="EMBL/GenBank/DDBJ databases">
        <title>Genome Survey of Euroglyphus maynei.</title>
        <authorList>
            <person name="Arlian L.G."/>
            <person name="Morgan M.S."/>
            <person name="Rider S.D."/>
        </authorList>
    </citation>
    <scope>NUCLEOTIDE SEQUENCE [LARGE SCALE GENOMIC DNA]</scope>
    <source>
        <strain evidence="6">Arlian Lab</strain>
        <tissue evidence="6">Whole body</tissue>
    </source>
</reference>
<feature type="domain" description="Methyltransferase type 12" evidence="5">
    <location>
        <begin position="163"/>
        <end position="266"/>
    </location>
</feature>
<accession>A0A1Y3BAM8</accession>
<keyword evidence="3 6" id="KW-0808">Transferase</keyword>
<dbReference type="CDD" id="cd02440">
    <property type="entry name" value="AdoMet_MTases"/>
    <property type="match status" value="1"/>
</dbReference>
<protein>
    <submittedName>
        <fullName evidence="6">Methyltransferase-like protein</fullName>
    </submittedName>
</protein>
<dbReference type="PANTHER" id="PTHR22809">
    <property type="entry name" value="METHYLTRANSFERASE-RELATED"/>
    <property type="match status" value="1"/>
</dbReference>
<comment type="similarity">
    <text evidence="1">Belongs to the methyltransferase superfamily. METL family.</text>
</comment>
<keyword evidence="2 6" id="KW-0489">Methyltransferase</keyword>
<feature type="signal peptide" evidence="4">
    <location>
        <begin position="1"/>
        <end position="19"/>
    </location>
</feature>
<dbReference type="PANTHER" id="PTHR22809:SF11">
    <property type="entry name" value="TRNA N(3)-METHYLCYTIDINE METHYLTRANSFERASE METTL2"/>
    <property type="match status" value="1"/>
</dbReference>
<dbReference type="Proteomes" id="UP000194236">
    <property type="component" value="Unassembled WGS sequence"/>
</dbReference>
<dbReference type="GO" id="GO:0032259">
    <property type="term" value="P:methylation"/>
    <property type="evidence" value="ECO:0007669"/>
    <property type="project" value="UniProtKB-KW"/>
</dbReference>
<keyword evidence="7" id="KW-1185">Reference proteome</keyword>
<organism evidence="6 7">
    <name type="scientific">Euroglyphus maynei</name>
    <name type="common">Mayne's house dust mite</name>
    <dbReference type="NCBI Taxonomy" id="6958"/>
    <lineage>
        <taxon>Eukaryota</taxon>
        <taxon>Metazoa</taxon>
        <taxon>Ecdysozoa</taxon>
        <taxon>Arthropoda</taxon>
        <taxon>Chelicerata</taxon>
        <taxon>Arachnida</taxon>
        <taxon>Acari</taxon>
        <taxon>Acariformes</taxon>
        <taxon>Sarcoptiformes</taxon>
        <taxon>Astigmata</taxon>
        <taxon>Psoroptidia</taxon>
        <taxon>Analgoidea</taxon>
        <taxon>Pyroglyphidae</taxon>
        <taxon>Pyroglyphinae</taxon>
        <taxon>Euroglyphus</taxon>
    </lineage>
</organism>
<dbReference type="InterPro" id="IPR026113">
    <property type="entry name" value="METTL2/6/8-like"/>
</dbReference>
<dbReference type="GO" id="GO:0052735">
    <property type="term" value="F:tRNA (cytidine-3-)-methyltransferase activity"/>
    <property type="evidence" value="ECO:0007669"/>
    <property type="project" value="TreeGrafter"/>
</dbReference>
<evidence type="ECO:0000256" key="2">
    <source>
        <dbReference type="ARBA" id="ARBA00022603"/>
    </source>
</evidence>
<dbReference type="Gene3D" id="3.40.50.150">
    <property type="entry name" value="Vaccinia Virus protein VP39"/>
    <property type="match status" value="1"/>
</dbReference>
<evidence type="ECO:0000256" key="3">
    <source>
        <dbReference type="ARBA" id="ARBA00022679"/>
    </source>
</evidence>
<dbReference type="InterPro" id="IPR013217">
    <property type="entry name" value="Methyltransf_12"/>
</dbReference>
<dbReference type="Pfam" id="PF08242">
    <property type="entry name" value="Methyltransf_12"/>
    <property type="match status" value="1"/>
</dbReference>
<dbReference type="SUPFAM" id="SSF53335">
    <property type="entry name" value="S-adenosyl-L-methionine-dependent methyltransferases"/>
    <property type="match status" value="1"/>
</dbReference>
<evidence type="ECO:0000313" key="7">
    <source>
        <dbReference type="Proteomes" id="UP000194236"/>
    </source>
</evidence>
<dbReference type="EMBL" id="MUJZ01035039">
    <property type="protein sequence ID" value="OTF76953.1"/>
    <property type="molecule type" value="Genomic_DNA"/>
</dbReference>
<feature type="chain" id="PRO_5012689087" evidence="4">
    <location>
        <begin position="20"/>
        <end position="360"/>
    </location>
</feature>
<gene>
    <name evidence="6" type="ORF">BLA29_001248</name>
</gene>
<evidence type="ECO:0000259" key="5">
    <source>
        <dbReference type="Pfam" id="PF08242"/>
    </source>
</evidence>
<dbReference type="AlphaFoldDB" id="A0A1Y3BAM8"/>
<dbReference type="InterPro" id="IPR029063">
    <property type="entry name" value="SAM-dependent_MTases_sf"/>
</dbReference>
<comment type="caution">
    <text evidence="6">The sequence shown here is derived from an EMBL/GenBank/DDBJ whole genome shotgun (WGS) entry which is preliminary data.</text>
</comment>
<proteinExistence type="inferred from homology"/>
<evidence type="ECO:0000256" key="4">
    <source>
        <dbReference type="SAM" id="SignalP"/>
    </source>
</evidence>
<keyword evidence="4" id="KW-0732">Signal</keyword>
<dbReference type="OrthoDB" id="417697at2759"/>
<evidence type="ECO:0000256" key="1">
    <source>
        <dbReference type="ARBA" id="ARBA00009725"/>
    </source>
</evidence>